<dbReference type="InterPro" id="IPR008979">
    <property type="entry name" value="Galactose-bd-like_sf"/>
</dbReference>
<evidence type="ECO:0000259" key="8">
    <source>
        <dbReference type="Pfam" id="PF02836"/>
    </source>
</evidence>
<feature type="domain" description="Glycosyl hydrolases family 2 sugar binding" evidence="9">
    <location>
        <begin position="26"/>
        <end position="156"/>
    </location>
</feature>
<dbReference type="EMBL" id="JACBAZ010000002">
    <property type="protein sequence ID" value="NWK55270.1"/>
    <property type="molecule type" value="Genomic_DNA"/>
</dbReference>
<dbReference type="InterPro" id="IPR006102">
    <property type="entry name" value="Ig-like_GH2"/>
</dbReference>
<dbReference type="Pfam" id="PF02837">
    <property type="entry name" value="Glyco_hydro_2_N"/>
    <property type="match status" value="1"/>
</dbReference>
<protein>
    <recommendedName>
        <fullName evidence="3">beta-galactosidase</fullName>
        <ecNumber evidence="3">3.2.1.23</ecNumber>
    </recommendedName>
</protein>
<dbReference type="Gene3D" id="3.20.20.80">
    <property type="entry name" value="Glycosidases"/>
    <property type="match status" value="1"/>
</dbReference>
<dbReference type="Gene3D" id="2.60.120.260">
    <property type="entry name" value="Galactose-binding domain-like"/>
    <property type="match status" value="1"/>
</dbReference>
<evidence type="ECO:0000259" key="9">
    <source>
        <dbReference type="Pfam" id="PF02837"/>
    </source>
</evidence>
<dbReference type="GO" id="GO:0005990">
    <property type="term" value="P:lactose catabolic process"/>
    <property type="evidence" value="ECO:0007669"/>
    <property type="project" value="TreeGrafter"/>
</dbReference>
<keyword evidence="5" id="KW-0326">Glycosidase</keyword>
<keyword evidence="4 10" id="KW-0378">Hydrolase</keyword>
<dbReference type="GO" id="GO:0004565">
    <property type="term" value="F:beta-galactosidase activity"/>
    <property type="evidence" value="ECO:0007669"/>
    <property type="project" value="UniProtKB-EC"/>
</dbReference>
<dbReference type="AlphaFoldDB" id="A0A851GKL8"/>
<evidence type="ECO:0000313" key="10">
    <source>
        <dbReference type="EMBL" id="NWK55270.1"/>
    </source>
</evidence>
<evidence type="ECO:0000259" key="7">
    <source>
        <dbReference type="Pfam" id="PF00703"/>
    </source>
</evidence>
<evidence type="ECO:0000256" key="2">
    <source>
        <dbReference type="ARBA" id="ARBA00007401"/>
    </source>
</evidence>
<evidence type="ECO:0000256" key="1">
    <source>
        <dbReference type="ARBA" id="ARBA00001412"/>
    </source>
</evidence>
<dbReference type="EC" id="3.2.1.23" evidence="3"/>
<dbReference type="Pfam" id="PF02836">
    <property type="entry name" value="Glyco_hydro_2_C"/>
    <property type="match status" value="1"/>
</dbReference>
<feature type="domain" description="Glycoside hydrolase family 2 catalytic" evidence="8">
    <location>
        <begin position="296"/>
        <end position="456"/>
    </location>
</feature>
<feature type="chain" id="PRO_5032875759" description="beta-galactosidase" evidence="6">
    <location>
        <begin position="20"/>
        <end position="1075"/>
    </location>
</feature>
<evidence type="ECO:0000256" key="3">
    <source>
        <dbReference type="ARBA" id="ARBA00012756"/>
    </source>
</evidence>
<feature type="domain" description="Glycoside hydrolase family 2 immunoglobulin-like beta-sandwich" evidence="7">
    <location>
        <begin position="204"/>
        <end position="290"/>
    </location>
</feature>
<comment type="similarity">
    <text evidence="2">Belongs to the glycosyl hydrolase 2 family.</text>
</comment>
<organism evidence="10 11">
    <name type="scientific">Oceaniferula marina</name>
    <dbReference type="NCBI Taxonomy" id="2748318"/>
    <lineage>
        <taxon>Bacteria</taxon>
        <taxon>Pseudomonadati</taxon>
        <taxon>Verrucomicrobiota</taxon>
        <taxon>Verrucomicrobiia</taxon>
        <taxon>Verrucomicrobiales</taxon>
        <taxon>Verrucomicrobiaceae</taxon>
        <taxon>Oceaniferula</taxon>
    </lineage>
</organism>
<dbReference type="Proteomes" id="UP000557872">
    <property type="component" value="Unassembled WGS sequence"/>
</dbReference>
<dbReference type="InterPro" id="IPR017853">
    <property type="entry name" value="GH"/>
</dbReference>
<accession>A0A851GKL8</accession>
<dbReference type="InterPro" id="IPR036156">
    <property type="entry name" value="Beta-gal/glucu_dom_sf"/>
</dbReference>
<sequence length="1075" mass="120766">MTLQATTLLLLLMTHILTAQTQPIDLSGTWNLQLDPSDQMIKTEPSKWKWNDTMTLPGTTDLAKKGPHITKSIPYNYHLNREYAYTGPAYYSRTITIPEDWKNMSTQLILERVMWQSRVWIDGKEISPPQDSLNTAHKHVLGKLTPGQHQITVRIDNRMVHPIGDKGHAYGDQTQSIWNGIVGKIELRAVPDNHIDFVRVFPSNNGQLKVEVTGSGQGPLQLKAICINNGSGRAFEADIDASGHFSTTLESRINQPQTWSEFNPKTYQVQVDLLQGGTVIDSSITRFGFREVSRQGNQLLINGKPAFMRGNLECAVFPLTGHPPVTVEGWKKVWQVYKDHNLNHARFHSWCPPKAAFVAADELGIYLQVEAPIWIDHWMTKPNKRKEMDTLGHPKGLGHNDRSIDSFALAEIRRTIDTYGNHPSFIFFAIGNELGTSNFDVTGTWMRDAKKHDPRHLYAASTARTITPFCDFNATHNIPHIGWVRQKVNFGTNWDYEEKYSKASVPIISHEIGQWPVYVDWKKELPKYTGPLKPYRLMKMAEEAKKNGLYDRSEELKMASGASNRILYRDEIESFLRTPSCRGFQLLGMQDFSGQGEALIGWLDSFYDSKGTTDLKSFRHYCAPTVPLLKLPGYVYKASEKPSIDALIHHYGEQKIDKAAAIWKLTTNDGKLIDQGKIDPFSAPTGSVTPIGSFTPNMTSVTVATQATLSIEIALHSLSNSYDLWIYPEVKATAQPSSVLVTSDWEGEAKPALAEGKKVILIANQFGGPKASKQAHWFPLYWSVPFFPGQNRETIGLRISSDHPAFADFPTPSHGDWNWHRICRGAKGFDLTGVTPNTYRPIAEPVTDFHHNRRLGSIFETNVDKGKLLVCGYNISKNQAKKLPEVKQLRQSLIHYTSGKQFSPQIMMATEALDKLFHDPTIKLQKLPAKFTNADLYINAAGKVGTHGQTAKWSKGRDQILRQSEGVDYKVEADGVWRDKDGSAWHGKNVKVIITPRSGVPGKVLVRFHDWNKNGRTGNISFEGKTHHLGPHTEGGWVEFPFIREDTNDGQLILKAEAATGPNLMITDIVLIPEE</sequence>
<dbReference type="GO" id="GO:0009341">
    <property type="term" value="C:beta-galactosidase complex"/>
    <property type="evidence" value="ECO:0007669"/>
    <property type="project" value="TreeGrafter"/>
</dbReference>
<dbReference type="Pfam" id="PF00703">
    <property type="entry name" value="Glyco_hydro_2"/>
    <property type="match status" value="1"/>
</dbReference>
<name>A0A851GKL8_9BACT</name>
<feature type="signal peptide" evidence="6">
    <location>
        <begin position="1"/>
        <end position="19"/>
    </location>
</feature>
<keyword evidence="11" id="KW-1185">Reference proteome</keyword>
<dbReference type="RefSeq" id="WP_178931794.1">
    <property type="nucleotide sequence ID" value="NZ_JACBAZ010000002.1"/>
</dbReference>
<dbReference type="InterPro" id="IPR006103">
    <property type="entry name" value="Glyco_hydro_2_cat"/>
</dbReference>
<evidence type="ECO:0000256" key="5">
    <source>
        <dbReference type="ARBA" id="ARBA00023295"/>
    </source>
</evidence>
<comment type="caution">
    <text evidence="10">The sequence shown here is derived from an EMBL/GenBank/DDBJ whole genome shotgun (WGS) entry which is preliminary data.</text>
</comment>
<reference evidence="10 11" key="1">
    <citation type="submission" date="2020-07" db="EMBL/GenBank/DDBJ databases">
        <title>Roseicoccus Jingziensis gen. nov., sp. nov., isolated from coastal seawater.</title>
        <authorList>
            <person name="Feng X."/>
        </authorList>
    </citation>
    <scope>NUCLEOTIDE SEQUENCE [LARGE SCALE GENOMIC DNA]</scope>
    <source>
        <strain evidence="10 11">N1E253</strain>
    </source>
</reference>
<keyword evidence="6" id="KW-0732">Signal</keyword>
<dbReference type="InterPro" id="IPR013783">
    <property type="entry name" value="Ig-like_fold"/>
</dbReference>
<comment type="catalytic activity">
    <reaction evidence="1">
        <text>Hydrolysis of terminal non-reducing beta-D-galactose residues in beta-D-galactosides.</text>
        <dbReference type="EC" id="3.2.1.23"/>
    </reaction>
</comment>
<dbReference type="InterPro" id="IPR006104">
    <property type="entry name" value="Glyco_hydro_2_N"/>
</dbReference>
<evidence type="ECO:0000256" key="6">
    <source>
        <dbReference type="SAM" id="SignalP"/>
    </source>
</evidence>
<dbReference type="SUPFAM" id="SSF49303">
    <property type="entry name" value="beta-Galactosidase/glucuronidase domain"/>
    <property type="match status" value="1"/>
</dbReference>
<dbReference type="SUPFAM" id="SSF51445">
    <property type="entry name" value="(Trans)glycosidases"/>
    <property type="match status" value="1"/>
</dbReference>
<evidence type="ECO:0000313" key="11">
    <source>
        <dbReference type="Proteomes" id="UP000557872"/>
    </source>
</evidence>
<dbReference type="PANTHER" id="PTHR46323">
    <property type="entry name" value="BETA-GALACTOSIDASE"/>
    <property type="match status" value="1"/>
</dbReference>
<proteinExistence type="inferred from homology"/>
<dbReference type="PANTHER" id="PTHR46323:SF2">
    <property type="entry name" value="BETA-GALACTOSIDASE"/>
    <property type="match status" value="1"/>
</dbReference>
<gene>
    <name evidence="10" type="ORF">HW115_06590</name>
</gene>
<dbReference type="SUPFAM" id="SSF49785">
    <property type="entry name" value="Galactose-binding domain-like"/>
    <property type="match status" value="1"/>
</dbReference>
<dbReference type="InterPro" id="IPR050347">
    <property type="entry name" value="Bact_Beta-galactosidase"/>
</dbReference>
<evidence type="ECO:0000256" key="4">
    <source>
        <dbReference type="ARBA" id="ARBA00022801"/>
    </source>
</evidence>
<dbReference type="Gene3D" id="2.60.40.10">
    <property type="entry name" value="Immunoglobulins"/>
    <property type="match status" value="1"/>
</dbReference>